<dbReference type="GO" id="GO:0005634">
    <property type="term" value="C:nucleus"/>
    <property type="evidence" value="ECO:0007669"/>
    <property type="project" value="UniProtKB-SubCell"/>
</dbReference>
<organism evidence="4 5">
    <name type="scientific">Exophiala sideris</name>
    <dbReference type="NCBI Taxonomy" id="1016849"/>
    <lineage>
        <taxon>Eukaryota</taxon>
        <taxon>Fungi</taxon>
        <taxon>Dikarya</taxon>
        <taxon>Ascomycota</taxon>
        <taxon>Pezizomycotina</taxon>
        <taxon>Eurotiomycetes</taxon>
        <taxon>Chaetothyriomycetidae</taxon>
        <taxon>Chaetothyriales</taxon>
        <taxon>Herpotrichiellaceae</taxon>
        <taxon>Exophiala</taxon>
    </lineage>
</organism>
<evidence type="ECO:0000313" key="5">
    <source>
        <dbReference type="Proteomes" id="UP000053599"/>
    </source>
</evidence>
<evidence type="ECO:0008006" key="6">
    <source>
        <dbReference type="Google" id="ProtNLM"/>
    </source>
</evidence>
<dbReference type="PANTHER" id="PTHR37534:SF38">
    <property type="entry name" value="ZN(2)-C6 FUNGAL-TYPE DOMAIN-CONTAINING PROTEIN"/>
    <property type="match status" value="1"/>
</dbReference>
<dbReference type="HOGENOM" id="CLU_490040_0_0_1"/>
<protein>
    <recommendedName>
        <fullName evidence="6">Transcription factor domain-containing protein</fullName>
    </recommendedName>
</protein>
<proteinExistence type="predicted"/>
<dbReference type="InterPro" id="IPR021858">
    <property type="entry name" value="Fun_TF"/>
</dbReference>
<dbReference type="GO" id="GO:0000976">
    <property type="term" value="F:transcription cis-regulatory region binding"/>
    <property type="evidence" value="ECO:0007669"/>
    <property type="project" value="TreeGrafter"/>
</dbReference>
<evidence type="ECO:0000256" key="1">
    <source>
        <dbReference type="ARBA" id="ARBA00004123"/>
    </source>
</evidence>
<accession>A0A0D1W018</accession>
<dbReference type="EMBL" id="KN846952">
    <property type="protein sequence ID" value="KIV82015.1"/>
    <property type="molecule type" value="Genomic_DNA"/>
</dbReference>
<comment type="subcellular location">
    <subcellularLocation>
        <location evidence="1">Nucleus</location>
    </subcellularLocation>
</comment>
<sequence>MRSRRKQRLTSLIDRKLPPMGQNNSPFYQPLSESTIHATIAQSTLTQSSSVASALQQSKERDDRPHHGDFNTIILPSIVDGIDNSLDKRLLHHFTNVFARLLVTTPEPTFNPFINLIVPLALQDRGEWGLLDLILSLSASHLSRLLQSNPSYSSEDGLALEKAKWKRYSRAVSKHAKELLSLMNSSSLDIEDSDCNAEQIDCAMATTMFFCQWSTCEGGDHSNWNIHLNANRDLVRRKFDKPAGQPAYLSATSQALLEWFYFHDVIAALTFPNQDCCIDLSTGIVQAFGISTMATTISKHFSTKPAQHIMWIGPNDGLLTLISRTLSLRRSWGSVLPSSIPGVEGMSDDMSMSSILDTDDRQSELSSTQLLEALTIETALQEWSFEYETSQQQLMGQCYRLAAFLLLFFTVNPRKSSKHTKAQQCLDQLGTLIGQLSPNDNAITCSLLPLFIYGVSVLSASNRDLVLSQMDAYQRFCGLGHICAVKDFLQSWWKEQELVFAGTEPAQRHGHGHSFLQCATHSSSESCPTCRGRAERRSWWAWQDFMKDQGVQLILI</sequence>
<reference evidence="4 5" key="1">
    <citation type="submission" date="2015-01" db="EMBL/GenBank/DDBJ databases">
        <title>The Genome Sequence of Exophiala sideris CBS121828.</title>
        <authorList>
            <consortium name="The Broad Institute Genomics Platform"/>
            <person name="Cuomo C."/>
            <person name="de Hoog S."/>
            <person name="Gorbushina A."/>
            <person name="Stielow B."/>
            <person name="Teixiera M."/>
            <person name="Abouelleil A."/>
            <person name="Chapman S.B."/>
            <person name="Priest M."/>
            <person name="Young S.K."/>
            <person name="Wortman J."/>
            <person name="Nusbaum C."/>
            <person name="Birren B."/>
        </authorList>
    </citation>
    <scope>NUCLEOTIDE SEQUENCE [LARGE SCALE GENOMIC DNA]</scope>
    <source>
        <strain evidence="4 5">CBS 121828</strain>
    </source>
</reference>
<evidence type="ECO:0000313" key="4">
    <source>
        <dbReference type="EMBL" id="KIV82015.1"/>
    </source>
</evidence>
<evidence type="ECO:0000256" key="3">
    <source>
        <dbReference type="SAM" id="MobiDB-lite"/>
    </source>
</evidence>
<keyword evidence="2" id="KW-0539">Nucleus</keyword>
<gene>
    <name evidence="4" type="ORF">PV11_04156</name>
</gene>
<dbReference type="Proteomes" id="UP000053599">
    <property type="component" value="Unassembled WGS sequence"/>
</dbReference>
<dbReference type="PANTHER" id="PTHR37534">
    <property type="entry name" value="TRANSCRIPTIONAL ACTIVATOR PROTEIN UGA3"/>
    <property type="match status" value="1"/>
</dbReference>
<name>A0A0D1W018_9EURO</name>
<dbReference type="STRING" id="1016849.A0A0D1W018"/>
<dbReference type="GO" id="GO:0045944">
    <property type="term" value="P:positive regulation of transcription by RNA polymerase II"/>
    <property type="evidence" value="ECO:0007669"/>
    <property type="project" value="TreeGrafter"/>
</dbReference>
<evidence type="ECO:0000256" key="2">
    <source>
        <dbReference type="ARBA" id="ARBA00023242"/>
    </source>
</evidence>
<dbReference type="AlphaFoldDB" id="A0A0D1W018"/>
<dbReference type="Pfam" id="PF11951">
    <property type="entry name" value="Fungal_trans_2"/>
    <property type="match status" value="1"/>
</dbReference>
<dbReference type="GO" id="GO:0003700">
    <property type="term" value="F:DNA-binding transcription factor activity"/>
    <property type="evidence" value="ECO:0007669"/>
    <property type="project" value="TreeGrafter"/>
</dbReference>
<feature type="region of interest" description="Disordered" evidence="3">
    <location>
        <begin position="1"/>
        <end position="29"/>
    </location>
</feature>
<dbReference type="OrthoDB" id="5043642at2759"/>